<dbReference type="PANTHER" id="PTHR36607">
    <property type="entry name" value="1,2-DIHYDROXY-3-KETO-5-METHYLTHIOPENTENE DIOXYGENASE 4"/>
    <property type="match status" value="1"/>
</dbReference>
<dbReference type="OrthoDB" id="1303634at2759"/>
<name>A0A2G2WSH3_CAPBA</name>
<proteinExistence type="predicted"/>
<sequence length="171" mass="19339">MKGNFYRPGTFKMACMMASGKMVGLALPVLSSIYSGLNKLSSSVQLNQIKVCFPIHYVYGWIAHYFRIHYPFASGSFVPTMIVYSEKGSAKYFDKNDTRKLVYDGKTPTQTTYVSKRLSQDESESSSRDHCWKRVKIHFDDARGTGPSAIKIYDDTNNPVRTISALTEEYG</sequence>
<dbReference type="PANTHER" id="PTHR36607:SF23">
    <property type="entry name" value="AMINOTRANSFERASE-LIKE PLANT MOBILE DOMAIN-CONTAINING PROTEIN"/>
    <property type="match status" value="1"/>
</dbReference>
<reference evidence="2" key="2">
    <citation type="journal article" date="2017" name="J. Anim. Genet.">
        <title>Multiple reference genome sequences of hot pepper reveal the massive evolution of plant disease resistance genes by retroduplication.</title>
        <authorList>
            <person name="Kim S."/>
            <person name="Park J."/>
            <person name="Yeom S.-I."/>
            <person name="Kim Y.-M."/>
            <person name="Seo E."/>
            <person name="Kim K.-T."/>
            <person name="Kim M.-S."/>
            <person name="Lee J.M."/>
            <person name="Cheong K."/>
            <person name="Shin H.-S."/>
            <person name="Kim S.-B."/>
            <person name="Han K."/>
            <person name="Lee J."/>
            <person name="Park M."/>
            <person name="Lee H.-A."/>
            <person name="Lee H.-Y."/>
            <person name="Lee Y."/>
            <person name="Oh S."/>
            <person name="Lee J.H."/>
            <person name="Choi E."/>
            <person name="Choi E."/>
            <person name="Lee S.E."/>
            <person name="Jeon J."/>
            <person name="Kim H."/>
            <person name="Choi G."/>
            <person name="Song H."/>
            <person name="Lee J."/>
            <person name="Lee S.-C."/>
            <person name="Kwon J.-K."/>
            <person name="Lee H.-Y."/>
            <person name="Koo N."/>
            <person name="Hong Y."/>
            <person name="Kim R.W."/>
            <person name="Kang W.-H."/>
            <person name="Huh J.H."/>
            <person name="Kang B.-C."/>
            <person name="Yang T.-J."/>
            <person name="Lee Y.-H."/>
            <person name="Bennetzen J.L."/>
            <person name="Choi D."/>
        </authorList>
    </citation>
    <scope>NUCLEOTIDE SEQUENCE [LARGE SCALE GENOMIC DNA]</scope>
    <source>
        <strain evidence="2">cv. PBC81</strain>
    </source>
</reference>
<dbReference type="AlphaFoldDB" id="A0A2G2WSH3"/>
<organism evidence="1 2">
    <name type="scientific">Capsicum baccatum</name>
    <name type="common">Peruvian pepper</name>
    <dbReference type="NCBI Taxonomy" id="33114"/>
    <lineage>
        <taxon>Eukaryota</taxon>
        <taxon>Viridiplantae</taxon>
        <taxon>Streptophyta</taxon>
        <taxon>Embryophyta</taxon>
        <taxon>Tracheophyta</taxon>
        <taxon>Spermatophyta</taxon>
        <taxon>Magnoliopsida</taxon>
        <taxon>eudicotyledons</taxon>
        <taxon>Gunneridae</taxon>
        <taxon>Pentapetalae</taxon>
        <taxon>asterids</taxon>
        <taxon>lamiids</taxon>
        <taxon>Solanales</taxon>
        <taxon>Solanaceae</taxon>
        <taxon>Solanoideae</taxon>
        <taxon>Capsiceae</taxon>
        <taxon>Capsicum</taxon>
    </lineage>
</organism>
<reference evidence="1 2" key="1">
    <citation type="journal article" date="2017" name="Genome Biol.">
        <title>New reference genome sequences of hot pepper reveal the massive evolution of plant disease-resistance genes by retroduplication.</title>
        <authorList>
            <person name="Kim S."/>
            <person name="Park J."/>
            <person name="Yeom S.I."/>
            <person name="Kim Y.M."/>
            <person name="Seo E."/>
            <person name="Kim K.T."/>
            <person name="Kim M.S."/>
            <person name="Lee J.M."/>
            <person name="Cheong K."/>
            <person name="Shin H.S."/>
            <person name="Kim S.B."/>
            <person name="Han K."/>
            <person name="Lee J."/>
            <person name="Park M."/>
            <person name="Lee H.A."/>
            <person name="Lee H.Y."/>
            <person name="Lee Y."/>
            <person name="Oh S."/>
            <person name="Lee J.H."/>
            <person name="Choi E."/>
            <person name="Choi E."/>
            <person name="Lee S.E."/>
            <person name="Jeon J."/>
            <person name="Kim H."/>
            <person name="Choi G."/>
            <person name="Song H."/>
            <person name="Lee J."/>
            <person name="Lee S.C."/>
            <person name="Kwon J.K."/>
            <person name="Lee H.Y."/>
            <person name="Koo N."/>
            <person name="Hong Y."/>
            <person name="Kim R.W."/>
            <person name="Kang W.H."/>
            <person name="Huh J.H."/>
            <person name="Kang B.C."/>
            <person name="Yang T.J."/>
            <person name="Lee Y.H."/>
            <person name="Bennetzen J.L."/>
            <person name="Choi D."/>
        </authorList>
    </citation>
    <scope>NUCLEOTIDE SEQUENCE [LARGE SCALE GENOMIC DNA]</scope>
    <source>
        <strain evidence="2">cv. PBC81</strain>
    </source>
</reference>
<dbReference type="EMBL" id="MLFT02000005">
    <property type="protein sequence ID" value="PHT48120.1"/>
    <property type="molecule type" value="Genomic_DNA"/>
</dbReference>
<evidence type="ECO:0000313" key="2">
    <source>
        <dbReference type="Proteomes" id="UP000224567"/>
    </source>
</evidence>
<protein>
    <recommendedName>
        <fullName evidence="3">Aminotransferase-like plant mobile domain-containing protein</fullName>
    </recommendedName>
</protein>
<evidence type="ECO:0008006" key="3">
    <source>
        <dbReference type="Google" id="ProtNLM"/>
    </source>
</evidence>
<evidence type="ECO:0000313" key="1">
    <source>
        <dbReference type="EMBL" id="PHT48120.1"/>
    </source>
</evidence>
<accession>A0A2G2WSH3</accession>
<comment type="caution">
    <text evidence="1">The sequence shown here is derived from an EMBL/GenBank/DDBJ whole genome shotgun (WGS) entry which is preliminary data.</text>
</comment>
<gene>
    <name evidence="1" type="ORF">CQW23_12328</name>
</gene>
<dbReference type="Proteomes" id="UP000224567">
    <property type="component" value="Unassembled WGS sequence"/>
</dbReference>
<keyword evidence="2" id="KW-1185">Reference proteome</keyword>